<dbReference type="AlphaFoldDB" id="A0A9P8UGT1"/>
<evidence type="ECO:0000256" key="2">
    <source>
        <dbReference type="SAM" id="MobiDB-lite"/>
    </source>
</evidence>
<sequence>MWAGSESETSPQAAGDAIAKLSIPNPNISHDRHDRNDPSALTLPQRQQRRSLIQTPPPRTSSLTPAQRSETPSSQHRLRRTPRFSATPSPKPAEPKRREPESAPAKVTVTLGPIGQYVLAGDQDKGKGKARVRPRPPPRKLSQDLSSEDNDEEDSPGSQHRRSRFDLPEPDAVLRISKRTHRAVLYTLEELLRGPHQLSSDFVEETASMADLMGGGIPTSNGNGGSSSRMPAARAPTGSPSGIRGPRMIMQERAAREARQREERERAERQHAAEEARLLEEANRREAERRAPAGAGGPEFRQNLPGGVDSNVSRRATTTRPSGRTGPEAEPRVGEPSRTAAVGASAQPSQRQTAAPHQTQQPSSADATAGHSQSQHLSTSDSVTAAGRGRNSFPHAFERWETLSAHWEGLTSFWIRKLKQNAEEINLDPVSQQLARNVSDLSSAGANLFHAVVELQRLRASSERKFQRWFFETRTEIERNQEVTALLEAALEEERRSRADAIREALEQEKGNSKTQKLLSEMRKELQISKEEARRAWDELGRREQEERDRTTSLQQGHPTIVGGVQVVPMTQGVSRHSSRRDQQPYAQGESDYGQTSSSRPEYSEAPAVQPVVASSSGAGAGTGASQQPPTTVHHQGSYGSEGAYSEGEYPVDARGRFVGDSRGNKMPFRAPASDGESDVGIDEFETPGAQPTTQYPTSTGAQPRPDYSGAGYSSSEWDTVGGARHHHPTRLSDVLEEEEERSRTSASQSQVSRV</sequence>
<feature type="region of interest" description="Disordered" evidence="2">
    <location>
        <begin position="1"/>
        <end position="170"/>
    </location>
</feature>
<feature type="compositionally biased region" description="Gly residues" evidence="2">
    <location>
        <begin position="213"/>
        <end position="225"/>
    </location>
</feature>
<feature type="region of interest" description="Disordered" evidence="2">
    <location>
        <begin position="539"/>
        <end position="755"/>
    </location>
</feature>
<feature type="compositionally biased region" description="Basic and acidic residues" evidence="2">
    <location>
        <begin position="253"/>
        <end position="291"/>
    </location>
</feature>
<dbReference type="Proteomes" id="UP000758603">
    <property type="component" value="Unassembled WGS sequence"/>
</dbReference>
<evidence type="ECO:0000256" key="1">
    <source>
        <dbReference type="SAM" id="Coils"/>
    </source>
</evidence>
<feature type="compositionally biased region" description="Polar residues" evidence="2">
    <location>
        <begin position="42"/>
        <end position="75"/>
    </location>
</feature>
<dbReference type="GeneID" id="70129259"/>
<feature type="compositionally biased region" description="Polar residues" evidence="2">
    <location>
        <begin position="745"/>
        <end position="755"/>
    </location>
</feature>
<feature type="compositionally biased region" description="Basic and acidic residues" evidence="2">
    <location>
        <begin position="539"/>
        <end position="551"/>
    </location>
</feature>
<feature type="compositionally biased region" description="Polar residues" evidence="2">
    <location>
        <begin position="1"/>
        <end position="12"/>
    </location>
</feature>
<evidence type="ECO:0000313" key="4">
    <source>
        <dbReference type="Proteomes" id="UP000758603"/>
    </source>
</evidence>
<comment type="caution">
    <text evidence="3">The sequence shown here is derived from an EMBL/GenBank/DDBJ whole genome shotgun (WGS) entry which is preliminary data.</text>
</comment>
<feature type="compositionally biased region" description="Polar residues" evidence="2">
    <location>
        <begin position="690"/>
        <end position="702"/>
    </location>
</feature>
<feature type="coiled-coil region" evidence="1">
    <location>
        <begin position="489"/>
        <end position="532"/>
    </location>
</feature>
<feature type="compositionally biased region" description="Low complexity" evidence="2">
    <location>
        <begin position="606"/>
        <end position="630"/>
    </location>
</feature>
<dbReference type="EMBL" id="JAGPXC010000006">
    <property type="protein sequence ID" value="KAH6651829.1"/>
    <property type="molecule type" value="Genomic_DNA"/>
</dbReference>
<feature type="compositionally biased region" description="Acidic residues" evidence="2">
    <location>
        <begin position="146"/>
        <end position="155"/>
    </location>
</feature>
<gene>
    <name evidence="3" type="ORF">BKA67DRAFT_537681</name>
</gene>
<dbReference type="RefSeq" id="XP_045956107.1">
    <property type="nucleotide sequence ID" value="XM_046100367.1"/>
</dbReference>
<feature type="compositionally biased region" description="Polar residues" evidence="2">
    <location>
        <begin position="346"/>
        <end position="383"/>
    </location>
</feature>
<keyword evidence="4" id="KW-1185">Reference proteome</keyword>
<reference evidence="3" key="1">
    <citation type="journal article" date="2021" name="Nat. Commun.">
        <title>Genetic determinants of endophytism in the Arabidopsis root mycobiome.</title>
        <authorList>
            <person name="Mesny F."/>
            <person name="Miyauchi S."/>
            <person name="Thiergart T."/>
            <person name="Pickel B."/>
            <person name="Atanasova L."/>
            <person name="Karlsson M."/>
            <person name="Huettel B."/>
            <person name="Barry K.W."/>
            <person name="Haridas S."/>
            <person name="Chen C."/>
            <person name="Bauer D."/>
            <person name="Andreopoulos W."/>
            <person name="Pangilinan J."/>
            <person name="LaButti K."/>
            <person name="Riley R."/>
            <person name="Lipzen A."/>
            <person name="Clum A."/>
            <person name="Drula E."/>
            <person name="Henrissat B."/>
            <person name="Kohler A."/>
            <person name="Grigoriev I.V."/>
            <person name="Martin F.M."/>
            <person name="Hacquard S."/>
        </authorList>
    </citation>
    <scope>NUCLEOTIDE SEQUENCE</scope>
    <source>
        <strain evidence="3">MPI-SDFR-AT-0073</strain>
    </source>
</reference>
<feature type="compositionally biased region" description="Low complexity" evidence="2">
    <location>
        <begin position="637"/>
        <end position="649"/>
    </location>
</feature>
<organism evidence="3 4">
    <name type="scientific">Truncatella angustata</name>
    <dbReference type="NCBI Taxonomy" id="152316"/>
    <lineage>
        <taxon>Eukaryota</taxon>
        <taxon>Fungi</taxon>
        <taxon>Dikarya</taxon>
        <taxon>Ascomycota</taxon>
        <taxon>Pezizomycotina</taxon>
        <taxon>Sordariomycetes</taxon>
        <taxon>Xylariomycetidae</taxon>
        <taxon>Amphisphaeriales</taxon>
        <taxon>Sporocadaceae</taxon>
        <taxon>Truncatella</taxon>
    </lineage>
</organism>
<evidence type="ECO:0000313" key="3">
    <source>
        <dbReference type="EMBL" id="KAH6651829.1"/>
    </source>
</evidence>
<feature type="compositionally biased region" description="Basic residues" evidence="2">
    <location>
        <begin position="128"/>
        <end position="138"/>
    </location>
</feature>
<proteinExistence type="predicted"/>
<accession>A0A9P8UGT1</accession>
<feature type="compositionally biased region" description="Basic and acidic residues" evidence="2">
    <location>
        <begin position="652"/>
        <end position="664"/>
    </location>
</feature>
<keyword evidence="1" id="KW-0175">Coiled coil</keyword>
<name>A0A9P8UGT1_9PEZI</name>
<feature type="compositionally biased region" description="Polar residues" evidence="2">
    <location>
        <begin position="310"/>
        <end position="322"/>
    </location>
</feature>
<feature type="compositionally biased region" description="Acidic residues" evidence="2">
    <location>
        <begin position="676"/>
        <end position="686"/>
    </location>
</feature>
<feature type="region of interest" description="Disordered" evidence="2">
    <location>
        <begin position="213"/>
        <end position="387"/>
    </location>
</feature>
<protein>
    <submittedName>
        <fullName evidence="3">Uncharacterized protein</fullName>
    </submittedName>
</protein>
<dbReference type="OrthoDB" id="5945798at2759"/>